<evidence type="ECO:0000313" key="2">
    <source>
        <dbReference type="Proteomes" id="UP000474296"/>
    </source>
</evidence>
<gene>
    <name evidence="1" type="ORF">GWK10_03880</name>
</gene>
<proteinExistence type="predicted"/>
<comment type="caution">
    <text evidence="1">The sequence shown here is derived from an EMBL/GenBank/DDBJ whole genome shotgun (WGS) entry which is preliminary data.</text>
</comment>
<dbReference type="Proteomes" id="UP000474296">
    <property type="component" value="Unassembled WGS sequence"/>
</dbReference>
<name>A0A6M0CFV8_9FLAO</name>
<organism evidence="1 2">
    <name type="scientific">Spongiivirga citrea</name>
    <dbReference type="NCBI Taxonomy" id="1481457"/>
    <lineage>
        <taxon>Bacteria</taxon>
        <taxon>Pseudomonadati</taxon>
        <taxon>Bacteroidota</taxon>
        <taxon>Flavobacteriia</taxon>
        <taxon>Flavobacteriales</taxon>
        <taxon>Flavobacteriaceae</taxon>
        <taxon>Spongiivirga</taxon>
    </lineage>
</organism>
<dbReference type="AlphaFoldDB" id="A0A6M0CFV8"/>
<evidence type="ECO:0000313" key="1">
    <source>
        <dbReference type="EMBL" id="NER16332.1"/>
    </source>
</evidence>
<dbReference type="EMBL" id="JAABOQ010000002">
    <property type="protein sequence ID" value="NER16332.1"/>
    <property type="molecule type" value="Genomic_DNA"/>
</dbReference>
<protein>
    <submittedName>
        <fullName evidence="1">Uncharacterized protein</fullName>
    </submittedName>
</protein>
<accession>A0A6M0CFV8</accession>
<sequence length="80" mass="9630">MKKVKMIWDFRGPAAMQTAKHHEIHLIKYLQQKTIEHHLLKIHELSEFKTEVWLVTDESFVNIIRQDLKPHRGQLFNSEL</sequence>
<keyword evidence="2" id="KW-1185">Reference proteome</keyword>
<reference evidence="1 2" key="1">
    <citation type="submission" date="2020-01" db="EMBL/GenBank/DDBJ databases">
        <title>Spongiivirga citrea KCTC 32990T.</title>
        <authorList>
            <person name="Wang G."/>
        </authorList>
    </citation>
    <scope>NUCLEOTIDE SEQUENCE [LARGE SCALE GENOMIC DNA]</scope>
    <source>
        <strain evidence="1 2">KCTC 32990</strain>
    </source>
</reference>
<dbReference type="RefSeq" id="WP_164029608.1">
    <property type="nucleotide sequence ID" value="NZ_JAABOQ010000002.1"/>
</dbReference>